<dbReference type="Proteomes" id="UP000013520">
    <property type="component" value="Chromosome"/>
</dbReference>
<dbReference type="RefSeq" id="WP_006524096.1">
    <property type="nucleotide sequence ID" value="NC_021184.1"/>
</dbReference>
<dbReference type="AlphaFoldDB" id="R4KIY7"/>
<protein>
    <submittedName>
        <fullName evidence="3">Copper amine oxidase family protein</fullName>
    </submittedName>
</protein>
<accession>R4KIY7</accession>
<feature type="signal peptide" evidence="1">
    <location>
        <begin position="1"/>
        <end position="21"/>
    </location>
</feature>
<keyword evidence="1" id="KW-0732">Signal</keyword>
<dbReference type="eggNOG" id="COG0666">
    <property type="taxonomic scope" value="Bacteria"/>
</dbReference>
<reference evidence="3 4" key="1">
    <citation type="submission" date="2012-01" db="EMBL/GenBank/DDBJ databases">
        <title>Complete sequence of Desulfotomaculum gibsoniae DSM 7213.</title>
        <authorList>
            <consortium name="US DOE Joint Genome Institute"/>
            <person name="Lucas S."/>
            <person name="Han J."/>
            <person name="Lapidus A."/>
            <person name="Cheng J.-F."/>
            <person name="Goodwin L."/>
            <person name="Pitluck S."/>
            <person name="Peters L."/>
            <person name="Ovchinnikova G."/>
            <person name="Teshima H."/>
            <person name="Detter J.C."/>
            <person name="Han C."/>
            <person name="Tapia R."/>
            <person name="Land M."/>
            <person name="Hauser L."/>
            <person name="Kyrpides N."/>
            <person name="Ivanova N."/>
            <person name="Pagani I."/>
            <person name="Parshina S."/>
            <person name="Plugge C."/>
            <person name="Muyzer G."/>
            <person name="Kuever J."/>
            <person name="Ivanova A."/>
            <person name="Nazina T."/>
            <person name="Klenk H.-P."/>
            <person name="Brambilla E."/>
            <person name="Spring S."/>
            <person name="Stams A.F."/>
            <person name="Woyke T."/>
        </authorList>
    </citation>
    <scope>NUCLEOTIDE SEQUENCE [LARGE SCALE GENOMIC DNA]</scope>
    <source>
        <strain evidence="3 4">DSM 7213</strain>
    </source>
</reference>
<dbReference type="SUPFAM" id="SSF55383">
    <property type="entry name" value="Copper amine oxidase, domain N"/>
    <property type="match status" value="1"/>
</dbReference>
<evidence type="ECO:0000259" key="2">
    <source>
        <dbReference type="Pfam" id="PF07833"/>
    </source>
</evidence>
<evidence type="ECO:0000313" key="4">
    <source>
        <dbReference type="Proteomes" id="UP000013520"/>
    </source>
</evidence>
<dbReference type="HOGENOM" id="CLU_062423_0_0_9"/>
<dbReference type="EMBL" id="CP003273">
    <property type="protein sequence ID" value="AGL02564.1"/>
    <property type="molecule type" value="Genomic_DNA"/>
</dbReference>
<dbReference type="Gene3D" id="3.30.457.10">
    <property type="entry name" value="Copper amine oxidase-like, N-terminal domain"/>
    <property type="match status" value="1"/>
</dbReference>
<evidence type="ECO:0000256" key="1">
    <source>
        <dbReference type="SAM" id="SignalP"/>
    </source>
</evidence>
<evidence type="ECO:0000313" key="3">
    <source>
        <dbReference type="EMBL" id="AGL02564.1"/>
    </source>
</evidence>
<proteinExistence type="predicted"/>
<dbReference type="InterPro" id="IPR036582">
    <property type="entry name" value="Mao_N_sf"/>
</dbReference>
<dbReference type="InterPro" id="IPR012854">
    <property type="entry name" value="Cu_amine_oxidase-like_N"/>
</dbReference>
<keyword evidence="4" id="KW-1185">Reference proteome</keyword>
<dbReference type="OrthoDB" id="1809940at2"/>
<organism evidence="3 4">
    <name type="scientific">Desulfoscipio gibsoniae DSM 7213</name>
    <dbReference type="NCBI Taxonomy" id="767817"/>
    <lineage>
        <taxon>Bacteria</taxon>
        <taxon>Bacillati</taxon>
        <taxon>Bacillota</taxon>
        <taxon>Clostridia</taxon>
        <taxon>Eubacteriales</taxon>
        <taxon>Desulfallaceae</taxon>
        <taxon>Desulfoscipio</taxon>
    </lineage>
</organism>
<name>R4KIY7_9FIRM</name>
<dbReference type="KEGG" id="dgi:Desgi_3210"/>
<gene>
    <name evidence="3" type="ORF">Desgi_3210</name>
</gene>
<dbReference type="STRING" id="767817.Desgi_3210"/>
<sequence length="383" mass="43448">MKKWLAGIAAVVLLTSFAAVAAADKPIKLNVNGWQIKTDVPPQLLNGRIMVPVRWVAEALGADVKWEKETNNVWIATPDLYSLQQQTTLLQEALVPTTPQAAVEKWAEGVKTRNGALQFAMLSPELKEQERANYESFNWVTGTSSPWVEDYTIVKENKTSDGAWEYEVKFETATSTGPAGASIARVIVKQYQADAVLPTLHPERNWYITQIFHDSSLATWLKEQVKEFLAEEYQHYQVLETEVELLSQKVDDIHVEAEFKTKVTHVLGVDTPAQWPLQQGRIKYLEENRNDLTPEKIRLVEEEIAFWNQELQEYIDKPSDANDFLKITAKLDGTGAIDEDTIKLYSQDPVGNYLPINKDTIPAFKSSKELIEQGYAEMHKLLE</sequence>
<feature type="chain" id="PRO_5039009193" evidence="1">
    <location>
        <begin position="22"/>
        <end position="383"/>
    </location>
</feature>
<dbReference type="Pfam" id="PF07833">
    <property type="entry name" value="Cu_amine_oxidN1"/>
    <property type="match status" value="1"/>
</dbReference>
<feature type="domain" description="Copper amine oxidase-like N-terminal" evidence="2">
    <location>
        <begin position="30"/>
        <end position="74"/>
    </location>
</feature>